<keyword evidence="7 9" id="KW-0539">Nucleus</keyword>
<evidence type="ECO:0000256" key="8">
    <source>
        <dbReference type="ARBA" id="ARBA00023294"/>
    </source>
</evidence>
<evidence type="ECO:0000313" key="13">
    <source>
        <dbReference type="EMBL" id="KAF7833390.1"/>
    </source>
</evidence>
<dbReference type="FunFam" id="2.30.30.1040:FF:000001">
    <property type="entry name" value="Auxin response factor"/>
    <property type="match status" value="1"/>
</dbReference>
<evidence type="ECO:0000256" key="6">
    <source>
        <dbReference type="ARBA" id="ARBA00023163"/>
    </source>
</evidence>
<feature type="region of interest" description="Disordered" evidence="10">
    <location>
        <begin position="676"/>
        <end position="695"/>
    </location>
</feature>
<dbReference type="CDD" id="cd10017">
    <property type="entry name" value="B3_DNA"/>
    <property type="match status" value="1"/>
</dbReference>
<keyword evidence="8 9" id="KW-0927">Auxin signaling pathway</keyword>
<dbReference type="Proteomes" id="UP000634136">
    <property type="component" value="Unassembled WGS sequence"/>
</dbReference>
<dbReference type="InterPro" id="IPR015300">
    <property type="entry name" value="DNA-bd_pseudobarrel_sf"/>
</dbReference>
<sequence>MATQHRGPSPQCSRGQPKRHLLTTGWSVFVSAKRLVAGDSVLFIWNDKNQLLLGIRRANRPQTVMPSSVLSSDSMHIGLLAAAAHAAATNSRFTIFYNPRASPSEFVIPLAKYVKAVYHTRVSVGMRFRMLFETEESSVRRYMGTITGISDLDPVRWPNSHWRSVKVGWDESTAGERQPRVSLWEIEPLTTFPMYPSPFPLRLKRPWPSGLPSFHGLKDGDMSFSSPFMWLQGGLGDQGMQSLNFQGLGVTPWMQPRLDASISGLQPEIYQAMAAAALQEVRAMDPSKSSPQPMLQFQQSSNVPISGIQRQVLQQSHSHNTLSQNFQENQIPVQSPLMQRQLQRYHPYNDQRQQQQQLNNLPVQQQIPNVISPLSNFASATQSHSPSMQAVVSTNCQQQTFPEPVRNQISSSDVSPIHSLLGSFSQDGASQLLNLNGSNSVVSPTSLLPKQISVEPQLQSAAAAQCVLPQVENMGTPQSNVSELPILPPFPGREYSSYQGAADPQSSLLFGVNIDPSLMLQNGMPNLRNVGNENDSLSMPFSSNFAGATGTDFPPSSDMTTSSCVDESGFLQSSENVDQANTASRTFVKVHMSGCFGRSLDISKFSSYDELRSELARMFGLEGQLENPQRSGWQLVFVDRENDVLLLGDDPWQEFVNNVWYIKILAPHEVQQMGKEGLASATSAPGHKLSATGNNTCDNYVSRQDLRSSSNGIASMGSLDY</sequence>
<dbReference type="InterPro" id="IPR010525">
    <property type="entry name" value="ARF_dom"/>
</dbReference>
<gene>
    <name evidence="13" type="ORF">G2W53_015723</name>
</gene>
<dbReference type="InterPro" id="IPR033389">
    <property type="entry name" value="AUX/IAA_dom"/>
</dbReference>
<evidence type="ECO:0000256" key="9">
    <source>
        <dbReference type="RuleBase" id="RU004561"/>
    </source>
</evidence>
<comment type="subcellular location">
    <subcellularLocation>
        <location evidence="1 9">Nucleus</location>
    </subcellularLocation>
</comment>
<accession>A0A834WVB5</accession>
<dbReference type="OrthoDB" id="2016915at2759"/>
<evidence type="ECO:0000256" key="10">
    <source>
        <dbReference type="SAM" id="MobiDB-lite"/>
    </source>
</evidence>
<dbReference type="GO" id="GO:0003677">
    <property type="term" value="F:DNA binding"/>
    <property type="evidence" value="ECO:0007669"/>
    <property type="project" value="UniProtKB-KW"/>
</dbReference>
<dbReference type="AlphaFoldDB" id="A0A834WVB5"/>
<dbReference type="Gene3D" id="2.40.330.10">
    <property type="entry name" value="DNA-binding pseudobarrel domain"/>
    <property type="match status" value="1"/>
</dbReference>
<dbReference type="PROSITE" id="PS50863">
    <property type="entry name" value="B3"/>
    <property type="match status" value="1"/>
</dbReference>
<evidence type="ECO:0000256" key="3">
    <source>
        <dbReference type="ARBA" id="ARBA00011726"/>
    </source>
</evidence>
<dbReference type="InterPro" id="IPR044835">
    <property type="entry name" value="ARF_plant"/>
</dbReference>
<dbReference type="FunFam" id="3.10.20.90:FF:000047">
    <property type="entry name" value="Auxin response factor"/>
    <property type="match status" value="1"/>
</dbReference>
<evidence type="ECO:0000259" key="12">
    <source>
        <dbReference type="PROSITE" id="PS51745"/>
    </source>
</evidence>
<dbReference type="Pfam" id="PF02362">
    <property type="entry name" value="B3"/>
    <property type="match status" value="1"/>
</dbReference>
<dbReference type="Gene3D" id="2.30.30.1040">
    <property type="match status" value="1"/>
</dbReference>
<dbReference type="GO" id="GO:0006355">
    <property type="term" value="P:regulation of DNA-templated transcription"/>
    <property type="evidence" value="ECO:0007669"/>
    <property type="project" value="InterPro"/>
</dbReference>
<evidence type="ECO:0000256" key="1">
    <source>
        <dbReference type="ARBA" id="ARBA00004123"/>
    </source>
</evidence>
<organism evidence="13 14">
    <name type="scientific">Senna tora</name>
    <dbReference type="NCBI Taxonomy" id="362788"/>
    <lineage>
        <taxon>Eukaryota</taxon>
        <taxon>Viridiplantae</taxon>
        <taxon>Streptophyta</taxon>
        <taxon>Embryophyta</taxon>
        <taxon>Tracheophyta</taxon>
        <taxon>Spermatophyta</taxon>
        <taxon>Magnoliopsida</taxon>
        <taxon>eudicotyledons</taxon>
        <taxon>Gunneridae</taxon>
        <taxon>Pentapetalae</taxon>
        <taxon>rosids</taxon>
        <taxon>fabids</taxon>
        <taxon>Fabales</taxon>
        <taxon>Fabaceae</taxon>
        <taxon>Caesalpinioideae</taxon>
        <taxon>Cassia clade</taxon>
        <taxon>Senna</taxon>
    </lineage>
</organism>
<evidence type="ECO:0000256" key="7">
    <source>
        <dbReference type="ARBA" id="ARBA00023242"/>
    </source>
</evidence>
<keyword evidence="4 9" id="KW-0805">Transcription regulation</keyword>
<keyword evidence="14" id="KW-1185">Reference proteome</keyword>
<keyword evidence="6 9" id="KW-0804">Transcription</keyword>
<dbReference type="SUPFAM" id="SSF54277">
    <property type="entry name" value="CAD &amp; PB1 domains"/>
    <property type="match status" value="1"/>
</dbReference>
<feature type="domain" description="TF-B3" evidence="11">
    <location>
        <begin position="1"/>
        <end position="59"/>
    </location>
</feature>
<protein>
    <recommendedName>
        <fullName evidence="9">Auxin response factor</fullName>
    </recommendedName>
</protein>
<comment type="function">
    <text evidence="9">Auxin response factors (ARFs) are transcriptional factors that bind specifically to the DNA sequence 5'-TGTCTC-3' found in the auxin-responsive promoter elements (AuxREs).</text>
</comment>
<dbReference type="PANTHER" id="PTHR31384">
    <property type="entry name" value="AUXIN RESPONSE FACTOR 4-RELATED"/>
    <property type="match status" value="1"/>
</dbReference>
<comment type="caution">
    <text evidence="13">The sequence shown here is derived from an EMBL/GenBank/DDBJ whole genome shotgun (WGS) entry which is preliminary data.</text>
</comment>
<evidence type="ECO:0000256" key="2">
    <source>
        <dbReference type="ARBA" id="ARBA00007853"/>
    </source>
</evidence>
<proteinExistence type="inferred from homology"/>
<evidence type="ECO:0000259" key="11">
    <source>
        <dbReference type="PROSITE" id="PS50863"/>
    </source>
</evidence>
<dbReference type="InterPro" id="IPR053793">
    <property type="entry name" value="PB1-like"/>
</dbReference>
<dbReference type="PANTHER" id="PTHR31384:SF150">
    <property type="entry name" value="AUXIN RESPONSE FACTOR 6"/>
    <property type="match status" value="1"/>
</dbReference>
<dbReference type="Pfam" id="PF06507">
    <property type="entry name" value="ARF_AD"/>
    <property type="match status" value="1"/>
</dbReference>
<dbReference type="InterPro" id="IPR003340">
    <property type="entry name" value="B3_DNA-bd"/>
</dbReference>
<keyword evidence="5 9" id="KW-0238">DNA-binding</keyword>
<reference evidence="13" key="1">
    <citation type="submission" date="2020-09" db="EMBL/GenBank/DDBJ databases">
        <title>Genome-Enabled Discovery of Anthraquinone Biosynthesis in Senna tora.</title>
        <authorList>
            <person name="Kang S.-H."/>
            <person name="Pandey R.P."/>
            <person name="Lee C.-M."/>
            <person name="Sim J.-S."/>
            <person name="Jeong J.-T."/>
            <person name="Choi B.-S."/>
            <person name="Jung M."/>
            <person name="Ginzburg D."/>
            <person name="Zhao K."/>
            <person name="Won S.Y."/>
            <person name="Oh T.-J."/>
            <person name="Yu Y."/>
            <person name="Kim N.-H."/>
            <person name="Lee O.R."/>
            <person name="Lee T.-H."/>
            <person name="Bashyal P."/>
            <person name="Kim T.-S."/>
            <person name="Lee W.-H."/>
            <person name="Kawkins C."/>
            <person name="Kim C.-K."/>
            <person name="Kim J.S."/>
            <person name="Ahn B.O."/>
            <person name="Rhee S.Y."/>
            <person name="Sohng J.K."/>
        </authorList>
    </citation>
    <scope>NUCLEOTIDE SEQUENCE</scope>
    <source>
        <tissue evidence="13">Leaf</tissue>
    </source>
</reference>
<evidence type="ECO:0000256" key="5">
    <source>
        <dbReference type="ARBA" id="ARBA00023125"/>
    </source>
</evidence>
<dbReference type="Pfam" id="PF02309">
    <property type="entry name" value="AUX_IAA"/>
    <property type="match status" value="1"/>
</dbReference>
<dbReference type="PROSITE" id="PS51745">
    <property type="entry name" value="PB1"/>
    <property type="match status" value="1"/>
</dbReference>
<name>A0A834WVB5_9FABA</name>
<comment type="subunit">
    <text evidence="3 9">Homodimers and heterodimers.</text>
</comment>
<feature type="domain" description="PB1" evidence="12">
    <location>
        <begin position="585"/>
        <end position="672"/>
    </location>
</feature>
<comment type="similarity">
    <text evidence="2 9">Belongs to the ARF family.</text>
</comment>
<dbReference type="GO" id="GO:0009734">
    <property type="term" value="P:auxin-activated signaling pathway"/>
    <property type="evidence" value="ECO:0007669"/>
    <property type="project" value="UniProtKB-KW"/>
</dbReference>
<dbReference type="SUPFAM" id="SSF101936">
    <property type="entry name" value="DNA-binding pseudobarrel domain"/>
    <property type="match status" value="1"/>
</dbReference>
<dbReference type="EMBL" id="JAAIUW010000005">
    <property type="protein sequence ID" value="KAF7833390.1"/>
    <property type="molecule type" value="Genomic_DNA"/>
</dbReference>
<dbReference type="Gene3D" id="3.10.20.90">
    <property type="entry name" value="Phosphatidylinositol 3-kinase Catalytic Subunit, Chain A, domain 1"/>
    <property type="match status" value="1"/>
</dbReference>
<dbReference type="GO" id="GO:0005634">
    <property type="term" value="C:nucleus"/>
    <property type="evidence" value="ECO:0007669"/>
    <property type="project" value="UniProtKB-SubCell"/>
</dbReference>
<evidence type="ECO:0000256" key="4">
    <source>
        <dbReference type="ARBA" id="ARBA00023015"/>
    </source>
</evidence>
<evidence type="ECO:0000313" key="14">
    <source>
        <dbReference type="Proteomes" id="UP000634136"/>
    </source>
</evidence>